<dbReference type="InterPro" id="IPR000719">
    <property type="entry name" value="Prot_kinase_dom"/>
</dbReference>
<feature type="active site" description="Proton acceptor" evidence="13">
    <location>
        <position position="251"/>
    </location>
</feature>
<evidence type="ECO:0000256" key="6">
    <source>
        <dbReference type="ARBA" id="ARBA00022679"/>
    </source>
</evidence>
<evidence type="ECO:0000256" key="12">
    <source>
        <dbReference type="PIRNR" id="PIRNR038165"/>
    </source>
</evidence>
<dbReference type="Gene3D" id="1.10.510.10">
    <property type="entry name" value="Transferase(Phosphotransferase) domain 1"/>
    <property type="match status" value="1"/>
</dbReference>
<comment type="caution">
    <text evidence="17">The sequence shown here is derived from an EMBL/GenBank/DDBJ whole genome shotgun (WGS) entry which is preliminary data.</text>
</comment>
<dbReference type="SMART" id="SM00220">
    <property type="entry name" value="S_TKc"/>
    <property type="match status" value="1"/>
</dbReference>
<protein>
    <recommendedName>
        <fullName evidence="3 12">Mitogen-activated protein kinase kinase kinase</fullName>
        <ecNumber evidence="3 12">2.7.11.25</ecNumber>
    </recommendedName>
</protein>
<feature type="compositionally biased region" description="Polar residues" evidence="15">
    <location>
        <begin position="663"/>
        <end position="683"/>
    </location>
</feature>
<feature type="region of interest" description="Disordered" evidence="15">
    <location>
        <begin position="661"/>
        <end position="689"/>
    </location>
</feature>
<dbReference type="InterPro" id="IPR008271">
    <property type="entry name" value="Ser/Thr_kinase_AS"/>
</dbReference>
<evidence type="ECO:0000256" key="10">
    <source>
        <dbReference type="ARBA" id="ARBA00047559"/>
    </source>
</evidence>
<dbReference type="Pfam" id="PF07714">
    <property type="entry name" value="PK_Tyr_Ser-Thr"/>
    <property type="match status" value="1"/>
</dbReference>
<comment type="catalytic activity">
    <reaction evidence="11">
        <text>L-seryl-[protein] + ATP = O-phospho-L-seryl-[protein] + ADP + H(+)</text>
        <dbReference type="Rhea" id="RHEA:17989"/>
        <dbReference type="Rhea" id="RHEA-COMP:9863"/>
        <dbReference type="Rhea" id="RHEA-COMP:11604"/>
        <dbReference type="ChEBI" id="CHEBI:15378"/>
        <dbReference type="ChEBI" id="CHEBI:29999"/>
        <dbReference type="ChEBI" id="CHEBI:30616"/>
        <dbReference type="ChEBI" id="CHEBI:83421"/>
        <dbReference type="ChEBI" id="CHEBI:456216"/>
        <dbReference type="EC" id="2.7.11.25"/>
    </reaction>
</comment>
<dbReference type="EMBL" id="VTPC01001295">
    <property type="protein sequence ID" value="KAF2902453.1"/>
    <property type="molecule type" value="Genomic_DNA"/>
</dbReference>
<dbReference type="PANTHER" id="PTHR44329:SF304">
    <property type="entry name" value="MITOGEN-ACTIVATED PROTEIN KINASE KINASE KINASE 13-LIKE ISOFORM X1"/>
    <property type="match status" value="1"/>
</dbReference>
<feature type="compositionally biased region" description="Polar residues" evidence="15">
    <location>
        <begin position="532"/>
        <end position="551"/>
    </location>
</feature>
<feature type="region of interest" description="Disordered" evidence="15">
    <location>
        <begin position="478"/>
        <end position="578"/>
    </location>
</feature>
<evidence type="ECO:0000313" key="17">
    <source>
        <dbReference type="EMBL" id="KAF2902453.1"/>
    </source>
</evidence>
<dbReference type="InterPro" id="IPR051681">
    <property type="entry name" value="Ser/Thr_Kinases-Pseudokinases"/>
</dbReference>
<dbReference type="Gene3D" id="3.30.200.20">
    <property type="entry name" value="Phosphorylase Kinase, domain 1"/>
    <property type="match status" value="1"/>
</dbReference>
<feature type="compositionally biased region" description="Basic residues" evidence="15">
    <location>
        <begin position="484"/>
        <end position="500"/>
    </location>
</feature>
<dbReference type="AlphaFoldDB" id="A0A8K0DAF3"/>
<dbReference type="InterPro" id="IPR011009">
    <property type="entry name" value="Kinase-like_dom_sf"/>
</dbReference>
<reference evidence="17" key="1">
    <citation type="submission" date="2019-08" db="EMBL/GenBank/DDBJ databases">
        <title>The genome of the North American firefly Photinus pyralis.</title>
        <authorList>
            <consortium name="Photinus pyralis genome working group"/>
            <person name="Fallon T.R."/>
            <person name="Sander Lower S.E."/>
            <person name="Weng J.-K."/>
        </authorList>
    </citation>
    <scope>NUCLEOTIDE SEQUENCE</scope>
    <source>
        <strain evidence="17">TRF0915ILg1</strain>
        <tissue evidence="17">Whole body</tissue>
    </source>
</reference>
<feature type="region of interest" description="Disordered" evidence="15">
    <location>
        <begin position="1"/>
        <end position="26"/>
    </location>
</feature>
<comment type="similarity">
    <text evidence="2 12">Belongs to the protein kinase superfamily. STE Ser/Thr protein kinase family. MAP kinase kinase kinase subfamily.</text>
</comment>
<evidence type="ECO:0000313" key="18">
    <source>
        <dbReference type="Proteomes" id="UP000801492"/>
    </source>
</evidence>
<keyword evidence="18" id="KW-1185">Reference proteome</keyword>
<dbReference type="PIRSF" id="PIRSF038165">
    <property type="entry name" value="MAPKKK12_MAPKKK13"/>
    <property type="match status" value="1"/>
</dbReference>
<keyword evidence="5 12" id="KW-0723">Serine/threonine-protein kinase</keyword>
<sequence length="868" mass="98148">MHTPEGTLERGQAPPYTTPGHLQDQPLSDQVQAPHLLSLPNMDDRGNFTNSMLCIQEEMGQLSLHQPSVEHPKVSISVPEAMCNDSSSPDTPQPAFALKQGWMDGIFGCLRPVLSIIGKANAHEIKGNQDDWEIPFESITDLQWLGCGGQGIVFSGKLNNEAVAVKKVTDIKETDIKNLRKLNHPNIIKFKGVCTQSPCYCIVMEYCPYGPLYDLLRNQQNVVTPARVVTWAKQIASGMQYLHAHKIIHRDLKSPNVLIGESEIIKISDFGTSRTWNEVSTKMSFAGTVAWMAPEAIQEQACSEKIDIWSFGVVLWELLTCETPYKDMEQSAIMYMVGTGKLKPPVPSSCPEGIKLIMQMCWKFNPKDRPSFKLICNHLEIASVEMLSSYKDEQFFKTQESWREEIKTQITYFKVQQQKRRHEFQMKEEQLIRKRETELKHIRDIRELYDRKLERVNQLYLELSAVLLQVEQQKQERKREMMQGKRRLIHPFMKLQKRRCSQNSSTTPTSPECSLTSPDSPQTTPPKAPLYTQASSTSRSESLALVHSSSTKARKRHHRTNSGSPRNSGCSRMSSNRASVLVDSETQTDYMEMSETDLSPSSYSLASTIQNTLNRPSQPQRVILQEIQHSPDGENFNGNSIQIHYMAQHSQPPIQVFTRLDSRSSSPGLVDQSDTVNSNTQTIRDSDDENLETIGRKLSIIRANTDNIFSDTRTSDNGNISDDIDGVLRKKRCSDREALDSAEDAPNDSLTDEEGDVGQYDDSLRRRSLARRPIYPGRRSNRFKYSISQYQKEPNASDEGNTSEYSNPPSSKSSTLESKPDRTRTLSGLSSKRSNNDRSDGSSDSESEENMTIATQVCYDMNKIESVV</sequence>
<evidence type="ECO:0000256" key="3">
    <source>
        <dbReference type="ARBA" id="ARBA00012406"/>
    </source>
</evidence>
<dbReference type="GO" id="GO:0006950">
    <property type="term" value="P:response to stress"/>
    <property type="evidence" value="ECO:0007669"/>
    <property type="project" value="UniProtKB-ARBA"/>
</dbReference>
<dbReference type="GO" id="GO:0004709">
    <property type="term" value="F:MAP kinase kinase kinase activity"/>
    <property type="evidence" value="ECO:0007669"/>
    <property type="project" value="UniProtKB-EC"/>
</dbReference>
<evidence type="ECO:0000259" key="16">
    <source>
        <dbReference type="PROSITE" id="PS50011"/>
    </source>
</evidence>
<dbReference type="Proteomes" id="UP000801492">
    <property type="component" value="Unassembled WGS sequence"/>
</dbReference>
<evidence type="ECO:0000256" key="7">
    <source>
        <dbReference type="ARBA" id="ARBA00022741"/>
    </source>
</evidence>
<keyword evidence="7 12" id="KW-0547">Nucleotide-binding</keyword>
<evidence type="ECO:0000256" key="11">
    <source>
        <dbReference type="ARBA" id="ARBA00048329"/>
    </source>
</evidence>
<evidence type="ECO:0000256" key="4">
    <source>
        <dbReference type="ARBA" id="ARBA00022490"/>
    </source>
</evidence>
<comment type="subcellular location">
    <subcellularLocation>
        <location evidence="1">Cytoplasm</location>
    </subcellularLocation>
</comment>
<accession>A0A8K0DAF3</accession>
<evidence type="ECO:0000256" key="5">
    <source>
        <dbReference type="ARBA" id="ARBA00022527"/>
    </source>
</evidence>
<keyword evidence="8 12" id="KW-0418">Kinase</keyword>
<keyword evidence="4" id="KW-0963">Cytoplasm</keyword>
<dbReference type="InterPro" id="IPR017419">
    <property type="entry name" value="MAP3K12_MAP3K13"/>
</dbReference>
<feature type="compositionally biased region" description="Polar residues" evidence="15">
    <location>
        <begin position="786"/>
        <end position="800"/>
    </location>
</feature>
<proteinExistence type="inferred from homology"/>
<evidence type="ECO:0000256" key="1">
    <source>
        <dbReference type="ARBA" id="ARBA00004496"/>
    </source>
</evidence>
<dbReference type="InterPro" id="IPR001245">
    <property type="entry name" value="Ser-Thr/Tyr_kinase_cat_dom"/>
</dbReference>
<evidence type="ECO:0000256" key="8">
    <source>
        <dbReference type="ARBA" id="ARBA00022777"/>
    </source>
</evidence>
<dbReference type="OrthoDB" id="339325at2759"/>
<keyword evidence="6 12" id="KW-0808">Transferase</keyword>
<feature type="compositionally biased region" description="Polar residues" evidence="15">
    <location>
        <begin position="561"/>
        <end position="578"/>
    </location>
</feature>
<evidence type="ECO:0000256" key="13">
    <source>
        <dbReference type="PIRSR" id="PIRSR038165-50"/>
    </source>
</evidence>
<feature type="compositionally biased region" description="Polar residues" evidence="15">
    <location>
        <begin position="501"/>
        <end position="522"/>
    </location>
</feature>
<evidence type="ECO:0000256" key="14">
    <source>
        <dbReference type="PIRSR" id="PIRSR038165-51"/>
    </source>
</evidence>
<comment type="catalytic activity">
    <reaction evidence="10">
        <text>L-threonyl-[protein] + ATP = O-phospho-L-threonyl-[protein] + ADP + H(+)</text>
        <dbReference type="Rhea" id="RHEA:46608"/>
        <dbReference type="Rhea" id="RHEA-COMP:11060"/>
        <dbReference type="Rhea" id="RHEA-COMP:11605"/>
        <dbReference type="ChEBI" id="CHEBI:15378"/>
        <dbReference type="ChEBI" id="CHEBI:30013"/>
        <dbReference type="ChEBI" id="CHEBI:30616"/>
        <dbReference type="ChEBI" id="CHEBI:61977"/>
        <dbReference type="ChEBI" id="CHEBI:456216"/>
        <dbReference type="EC" id="2.7.11.25"/>
    </reaction>
</comment>
<feature type="compositionally biased region" description="Low complexity" evidence="15">
    <location>
        <begin position="802"/>
        <end position="817"/>
    </location>
</feature>
<gene>
    <name evidence="17" type="ORF">ILUMI_03735</name>
</gene>
<keyword evidence="9 12" id="KW-0067">ATP-binding</keyword>
<name>A0A8K0DAF3_IGNLU</name>
<dbReference type="EC" id="2.7.11.25" evidence="3 12"/>
<dbReference type="PROSITE" id="PS00108">
    <property type="entry name" value="PROTEIN_KINASE_ST"/>
    <property type="match status" value="1"/>
</dbReference>
<dbReference type="SUPFAM" id="SSF56112">
    <property type="entry name" value="Protein kinase-like (PK-like)"/>
    <property type="match status" value="1"/>
</dbReference>
<evidence type="ECO:0000256" key="15">
    <source>
        <dbReference type="SAM" id="MobiDB-lite"/>
    </source>
</evidence>
<feature type="binding site" evidence="14">
    <location>
        <begin position="145"/>
        <end position="153"/>
    </location>
    <ligand>
        <name>ATP</name>
        <dbReference type="ChEBI" id="CHEBI:30616"/>
    </ligand>
</feature>
<dbReference type="PROSITE" id="PS50011">
    <property type="entry name" value="PROTEIN_KINASE_DOM"/>
    <property type="match status" value="1"/>
</dbReference>
<feature type="region of interest" description="Disordered" evidence="15">
    <location>
        <begin position="737"/>
        <end position="854"/>
    </location>
</feature>
<feature type="compositionally biased region" description="Acidic residues" evidence="15">
    <location>
        <begin position="740"/>
        <end position="756"/>
    </location>
</feature>
<feature type="binding site" evidence="14">
    <location>
        <position position="166"/>
    </location>
    <ligand>
        <name>ATP</name>
        <dbReference type="ChEBI" id="CHEBI:30616"/>
    </ligand>
</feature>
<evidence type="ECO:0000256" key="9">
    <source>
        <dbReference type="ARBA" id="ARBA00022840"/>
    </source>
</evidence>
<feature type="domain" description="Protein kinase" evidence="16">
    <location>
        <begin position="139"/>
        <end position="381"/>
    </location>
</feature>
<organism evidence="17 18">
    <name type="scientific">Ignelater luminosus</name>
    <name type="common">Cucubano</name>
    <name type="synonym">Pyrophorus luminosus</name>
    <dbReference type="NCBI Taxonomy" id="2038154"/>
    <lineage>
        <taxon>Eukaryota</taxon>
        <taxon>Metazoa</taxon>
        <taxon>Ecdysozoa</taxon>
        <taxon>Arthropoda</taxon>
        <taxon>Hexapoda</taxon>
        <taxon>Insecta</taxon>
        <taxon>Pterygota</taxon>
        <taxon>Neoptera</taxon>
        <taxon>Endopterygota</taxon>
        <taxon>Coleoptera</taxon>
        <taxon>Polyphaga</taxon>
        <taxon>Elateriformia</taxon>
        <taxon>Elateroidea</taxon>
        <taxon>Elateridae</taxon>
        <taxon>Agrypninae</taxon>
        <taxon>Pyrophorini</taxon>
        <taxon>Ignelater</taxon>
    </lineage>
</organism>
<dbReference type="PANTHER" id="PTHR44329">
    <property type="entry name" value="SERINE/THREONINE-PROTEIN KINASE TNNI3K-RELATED"/>
    <property type="match status" value="1"/>
</dbReference>
<dbReference type="PRINTS" id="PR00109">
    <property type="entry name" value="TYRKINASE"/>
</dbReference>
<dbReference type="GO" id="GO:0005524">
    <property type="term" value="F:ATP binding"/>
    <property type="evidence" value="ECO:0007669"/>
    <property type="project" value="UniProtKB-KW"/>
</dbReference>
<evidence type="ECO:0000256" key="2">
    <source>
        <dbReference type="ARBA" id="ARBA00006529"/>
    </source>
</evidence>
<dbReference type="GO" id="GO:0005737">
    <property type="term" value="C:cytoplasm"/>
    <property type="evidence" value="ECO:0007669"/>
    <property type="project" value="UniProtKB-SubCell"/>
</dbReference>